<evidence type="ECO:0000313" key="2">
    <source>
        <dbReference type="Proteomes" id="UP000243053"/>
    </source>
</evidence>
<dbReference type="Proteomes" id="UP000243053">
    <property type="component" value="Unassembled WGS sequence"/>
</dbReference>
<dbReference type="Gene3D" id="3.40.50.1240">
    <property type="entry name" value="Phosphoglycerate mutase-like"/>
    <property type="match status" value="1"/>
</dbReference>
<gene>
    <name evidence="1" type="ORF">A9Q75_00800</name>
</gene>
<reference evidence="2" key="1">
    <citation type="journal article" date="2017" name="Proc. Natl. Acad. Sci. U.S.A.">
        <title>Simulation of Deepwater Horizon oil plume reveals substrate specialization within a complex community of hydrocarbon degraders.</title>
        <authorList>
            <person name="Hu P."/>
            <person name="Dubinsky E.A."/>
            <person name="Probst A.J."/>
            <person name="Wang J."/>
            <person name="Sieber C.M.K."/>
            <person name="Tom L.M."/>
            <person name="Gardinali P."/>
            <person name="Banfield J.F."/>
            <person name="Atlas R.M."/>
            <person name="Andersen G.L."/>
        </authorList>
    </citation>
    <scope>NUCLEOTIDE SEQUENCE [LARGE SCALE GENOMIC DNA]</scope>
</reference>
<evidence type="ECO:0000313" key="1">
    <source>
        <dbReference type="EMBL" id="OUR84914.1"/>
    </source>
</evidence>
<protein>
    <submittedName>
        <fullName evidence="1">Phosphoglycerate mutase</fullName>
    </submittedName>
</protein>
<comment type="caution">
    <text evidence="1">The sequence shown here is derived from an EMBL/GenBank/DDBJ whole genome shotgun (WGS) entry which is preliminary data.</text>
</comment>
<dbReference type="InterPro" id="IPR029033">
    <property type="entry name" value="His_PPase_superfam"/>
</dbReference>
<name>A0A1Y5EV59_COLPS</name>
<proteinExistence type="predicted"/>
<sequence length="266" mass="30359">MIEIDLIRHVKVLGKPALYGSTDVAPIVTENARLLKRLMTQQKTSNAYDGVISSSLIRCQNLAREFSCRCKLPLEISPELQEMNFGCFDGVPFDDLLFEGSVFEGEHQGDEKAQLHWSQLEDFFQAPAEIILPQAEALPDFNHRVKQVWQKLIEQQVCIATKQKEALQLAQGLGEKESQISKQIPRRILVFAHGGVIRMILAHILQLDWQQASWHQKLQIGHGSISRILISQPYQNKQLHQAVKQTQYQQLNQQVTTIAMPFLEEI</sequence>
<dbReference type="SUPFAM" id="SSF53254">
    <property type="entry name" value="Phosphoglycerate mutase-like"/>
    <property type="match status" value="1"/>
</dbReference>
<organism evidence="1 2">
    <name type="scientific">Colwellia psychrerythraea</name>
    <name type="common">Vibrio psychroerythus</name>
    <dbReference type="NCBI Taxonomy" id="28229"/>
    <lineage>
        <taxon>Bacteria</taxon>
        <taxon>Pseudomonadati</taxon>
        <taxon>Pseudomonadota</taxon>
        <taxon>Gammaproteobacteria</taxon>
        <taxon>Alteromonadales</taxon>
        <taxon>Colwelliaceae</taxon>
        <taxon>Colwellia</taxon>
    </lineage>
</organism>
<dbReference type="InterPro" id="IPR013078">
    <property type="entry name" value="His_Pase_superF_clade-1"/>
</dbReference>
<accession>A0A1Y5EV59</accession>
<dbReference type="Pfam" id="PF00300">
    <property type="entry name" value="His_Phos_1"/>
    <property type="match status" value="2"/>
</dbReference>
<dbReference type="AlphaFoldDB" id="A0A1Y5EV59"/>
<dbReference type="EMBL" id="MAAF01000007">
    <property type="protein sequence ID" value="OUR84914.1"/>
    <property type="molecule type" value="Genomic_DNA"/>
</dbReference>